<sequence length="191" mass="20450">MQAAAEMVEAQGPQGLSLREAARRCGVSQAAPYRHFASREALRGAVAAAGFRRFTDTLSEHAQGATDPERRLKRMGRGYVAFARAHPETLRLMFGPECADTEDPDLEQAANAAYALLEDSVAALFRERDLAPSDQPVVTIGVWALVHGLARLLIDLPGEPPGLAALGAGGGVEQVIDRGVDGLLHSRESRR</sequence>
<keyword evidence="3" id="KW-0804">Transcription</keyword>
<dbReference type="InterPro" id="IPR036271">
    <property type="entry name" value="Tet_transcr_reg_TetR-rel_C_sf"/>
</dbReference>
<dbReference type="RefSeq" id="WP_015260394.1">
    <property type="nucleotide sequence ID" value="NC_019902.2"/>
</dbReference>
<evidence type="ECO:0000256" key="1">
    <source>
        <dbReference type="ARBA" id="ARBA00023015"/>
    </source>
</evidence>
<evidence type="ECO:0000256" key="2">
    <source>
        <dbReference type="ARBA" id="ARBA00023125"/>
    </source>
</evidence>
<dbReference type="PANTHER" id="PTHR30055:SF220">
    <property type="entry name" value="TETR-FAMILY REGULATORY PROTEIN"/>
    <property type="match status" value="1"/>
</dbReference>
<feature type="DNA-binding region" description="H-T-H motif" evidence="4">
    <location>
        <begin position="17"/>
        <end position="36"/>
    </location>
</feature>
<dbReference type="Pfam" id="PF13305">
    <property type="entry name" value="TetR_C_33"/>
    <property type="match status" value="1"/>
</dbReference>
<organism evidence="6 7">
    <name type="scientific">Thioalkalivibrio nitratireducens (strain DSM 14787 / UNIQEM 213 / ALEN2)</name>
    <dbReference type="NCBI Taxonomy" id="1255043"/>
    <lineage>
        <taxon>Bacteria</taxon>
        <taxon>Pseudomonadati</taxon>
        <taxon>Pseudomonadota</taxon>
        <taxon>Gammaproteobacteria</taxon>
        <taxon>Chromatiales</taxon>
        <taxon>Ectothiorhodospiraceae</taxon>
        <taxon>Thioalkalivibrio</taxon>
    </lineage>
</organism>
<dbReference type="SUPFAM" id="SSF46689">
    <property type="entry name" value="Homeodomain-like"/>
    <property type="match status" value="1"/>
</dbReference>
<dbReference type="KEGG" id="tni:TVNIR_3671"/>
<dbReference type="InterPro" id="IPR001647">
    <property type="entry name" value="HTH_TetR"/>
</dbReference>
<proteinExistence type="predicted"/>
<dbReference type="PANTHER" id="PTHR30055">
    <property type="entry name" value="HTH-TYPE TRANSCRIPTIONAL REGULATOR RUTR"/>
    <property type="match status" value="1"/>
</dbReference>
<evidence type="ECO:0000313" key="6">
    <source>
        <dbReference type="EMBL" id="AGA35301.1"/>
    </source>
</evidence>
<feature type="domain" description="HTH tetR-type" evidence="5">
    <location>
        <begin position="1"/>
        <end position="54"/>
    </location>
</feature>
<dbReference type="InterPro" id="IPR025996">
    <property type="entry name" value="MT1864/Rv1816-like_C"/>
</dbReference>
<keyword evidence="1" id="KW-0805">Transcription regulation</keyword>
<protein>
    <submittedName>
        <fullName evidence="6">Transcriptional regulator, TetR family</fullName>
    </submittedName>
</protein>
<gene>
    <name evidence="6" type="ordered locus">TVNIR_3671</name>
</gene>
<dbReference type="AlphaFoldDB" id="L0E3Q0"/>
<evidence type="ECO:0000256" key="3">
    <source>
        <dbReference type="ARBA" id="ARBA00023163"/>
    </source>
</evidence>
<dbReference type="HOGENOM" id="CLU_069356_40_0_6"/>
<evidence type="ECO:0000313" key="7">
    <source>
        <dbReference type="Proteomes" id="UP000010809"/>
    </source>
</evidence>
<keyword evidence="2 4" id="KW-0238">DNA-binding</keyword>
<dbReference type="Proteomes" id="UP000010809">
    <property type="component" value="Chromosome"/>
</dbReference>
<dbReference type="InterPro" id="IPR050109">
    <property type="entry name" value="HTH-type_TetR-like_transc_reg"/>
</dbReference>
<dbReference type="InterPro" id="IPR009057">
    <property type="entry name" value="Homeodomain-like_sf"/>
</dbReference>
<dbReference type="Pfam" id="PF00440">
    <property type="entry name" value="TetR_N"/>
    <property type="match status" value="1"/>
</dbReference>
<dbReference type="SUPFAM" id="SSF48498">
    <property type="entry name" value="Tetracyclin repressor-like, C-terminal domain"/>
    <property type="match status" value="1"/>
</dbReference>
<evidence type="ECO:0000256" key="4">
    <source>
        <dbReference type="PROSITE-ProRule" id="PRU00335"/>
    </source>
</evidence>
<dbReference type="EMBL" id="CP003989">
    <property type="protein sequence ID" value="AGA35301.1"/>
    <property type="molecule type" value="Genomic_DNA"/>
</dbReference>
<accession>L0E3Q0</accession>
<dbReference type="eggNOG" id="COG1309">
    <property type="taxonomic scope" value="Bacteria"/>
</dbReference>
<dbReference type="PROSITE" id="PS50977">
    <property type="entry name" value="HTH_TETR_2"/>
    <property type="match status" value="1"/>
</dbReference>
<dbReference type="GO" id="GO:0000976">
    <property type="term" value="F:transcription cis-regulatory region binding"/>
    <property type="evidence" value="ECO:0007669"/>
    <property type="project" value="TreeGrafter"/>
</dbReference>
<dbReference type="PATRIC" id="fig|1255043.3.peg.3703"/>
<name>L0E3Q0_THIND</name>
<dbReference type="STRING" id="1255043.TVNIR_3671"/>
<dbReference type="GO" id="GO:0003700">
    <property type="term" value="F:DNA-binding transcription factor activity"/>
    <property type="evidence" value="ECO:0007669"/>
    <property type="project" value="TreeGrafter"/>
</dbReference>
<keyword evidence="7" id="KW-1185">Reference proteome</keyword>
<evidence type="ECO:0000259" key="5">
    <source>
        <dbReference type="PROSITE" id="PS50977"/>
    </source>
</evidence>
<reference evidence="6" key="1">
    <citation type="submission" date="2015-12" db="EMBL/GenBank/DDBJ databases">
        <authorList>
            <person name="Tikhonova T.V."/>
            <person name="Pavlov A.R."/>
            <person name="Beletsky A.V."/>
            <person name="Mardanov A.V."/>
            <person name="Sorokin D.Y."/>
            <person name="Ravin N.V."/>
            <person name="Popov V.O."/>
        </authorList>
    </citation>
    <scope>NUCLEOTIDE SEQUENCE</scope>
    <source>
        <strain evidence="6">DSM 14787</strain>
    </source>
</reference>
<dbReference type="Gene3D" id="1.10.357.10">
    <property type="entry name" value="Tetracycline Repressor, domain 2"/>
    <property type="match status" value="1"/>
</dbReference>